<dbReference type="RefSeq" id="WP_182707003.1">
    <property type="nucleotide sequence ID" value="NZ_JACJII010000001.1"/>
</dbReference>
<comment type="caution">
    <text evidence="1">The sequence shown here is derived from an EMBL/GenBank/DDBJ whole genome shotgun (WGS) entry which is preliminary data.</text>
</comment>
<evidence type="ECO:0000313" key="1">
    <source>
        <dbReference type="EMBL" id="MBA9005952.1"/>
    </source>
</evidence>
<reference evidence="1 2" key="1">
    <citation type="submission" date="2020-08" db="EMBL/GenBank/DDBJ databases">
        <title>Sequencing the genomes of 1000 actinobacteria strains.</title>
        <authorList>
            <person name="Klenk H.-P."/>
        </authorList>
    </citation>
    <scope>NUCLEOTIDE SEQUENCE [LARGE SCALE GENOMIC DNA]</scope>
    <source>
        <strain evidence="1 2">DSM 45823</strain>
    </source>
</reference>
<accession>A0A7W3N1U7</accession>
<dbReference type="Proteomes" id="UP000539313">
    <property type="component" value="Unassembled WGS sequence"/>
</dbReference>
<dbReference type="EMBL" id="JACJII010000001">
    <property type="protein sequence ID" value="MBA9005952.1"/>
    <property type="molecule type" value="Genomic_DNA"/>
</dbReference>
<gene>
    <name evidence="1" type="ORF">HNR21_004834</name>
</gene>
<keyword evidence="2" id="KW-1185">Reference proteome</keyword>
<protein>
    <submittedName>
        <fullName evidence="1">Uncharacterized protein</fullName>
    </submittedName>
</protein>
<evidence type="ECO:0000313" key="2">
    <source>
        <dbReference type="Proteomes" id="UP000539313"/>
    </source>
</evidence>
<proteinExistence type="predicted"/>
<name>A0A7W3N1U7_9ACTN</name>
<dbReference type="AlphaFoldDB" id="A0A7W3N1U7"/>
<organism evidence="1 2">
    <name type="scientific">Thermomonospora cellulosilytica</name>
    <dbReference type="NCBI Taxonomy" id="1411118"/>
    <lineage>
        <taxon>Bacteria</taxon>
        <taxon>Bacillati</taxon>
        <taxon>Actinomycetota</taxon>
        <taxon>Actinomycetes</taxon>
        <taxon>Streptosporangiales</taxon>
        <taxon>Thermomonosporaceae</taxon>
        <taxon>Thermomonospora</taxon>
    </lineage>
</organism>
<sequence length="46" mass="5191">MSQMQRSPEGGRDQPWWRDVALLTLWVAAIDTGLRVIEILLRALGA</sequence>